<dbReference type="HOGENOM" id="CLU_1064476_0_0_7"/>
<name>M1WJM6_PSEP2</name>
<gene>
    <name evidence="1" type="ordered locus">BN4_10924</name>
</gene>
<dbReference type="KEGG" id="dpi:BN4_10924"/>
<organism evidence="1 2">
    <name type="scientific">Pseudodesulfovibrio piezophilus (strain DSM 21447 / JCM 15486 / C1TLV30)</name>
    <name type="common">Desulfovibrio piezophilus</name>
    <dbReference type="NCBI Taxonomy" id="1322246"/>
    <lineage>
        <taxon>Bacteria</taxon>
        <taxon>Pseudomonadati</taxon>
        <taxon>Thermodesulfobacteriota</taxon>
        <taxon>Desulfovibrionia</taxon>
        <taxon>Desulfovibrionales</taxon>
        <taxon>Desulfovibrionaceae</taxon>
    </lineage>
</organism>
<reference evidence="2" key="2">
    <citation type="journal article" date="2013" name="Stand. Genomic Sci.">
        <title>Complete genome sequence of Desulfocapsa sulfexigens, a marine deltaproteobacterium specialized in disproportionating inorganic sulfur compounds.</title>
        <authorList>
            <person name="Finster K.W."/>
            <person name="Kjeldsen K.U."/>
            <person name="Kube M."/>
            <person name="Reinhardt R."/>
            <person name="Mussmann M."/>
            <person name="Amann R."/>
            <person name="Schreiber L."/>
        </authorList>
    </citation>
    <scope>NUCLEOTIDE SEQUENCE [LARGE SCALE GENOMIC DNA]</scope>
    <source>
        <strain evidence="2">DSM 10523 / SB164P1</strain>
    </source>
</reference>
<evidence type="ECO:0000313" key="2">
    <source>
        <dbReference type="Proteomes" id="UP000011724"/>
    </source>
</evidence>
<dbReference type="EMBL" id="FO203427">
    <property type="protein sequence ID" value="CCH48161.1"/>
    <property type="molecule type" value="Genomic_DNA"/>
</dbReference>
<sequence>MTLDNLSGVPAWLSDALCRMATGGSFSARKLFTNDKEALFTIMRPIVLNGIDQVADRHDLADRSLRVTLPVIRPRHRMTESQLSFVFDTAAPKILGGLCDGVMCALKNRQSVQVENPPRMADFTHWCVAAEEAMPHWDKGEFLEAYGNNQDESIERALESDHVANAIITLMSDTFAWEGNTATLQKALEGVVDERITRLKLWPQTPSSLGKRLTRCKGFLRSSGIKVNQQRGGDRLITITNEKAAPAASSNVSISNGQFFE</sequence>
<accession>M1WJM6</accession>
<evidence type="ECO:0000313" key="1">
    <source>
        <dbReference type="EMBL" id="CCH48161.1"/>
    </source>
</evidence>
<protein>
    <submittedName>
        <fullName evidence="1">Uncharacterized protein</fullName>
    </submittedName>
</protein>
<dbReference type="AlphaFoldDB" id="M1WJM6"/>
<dbReference type="eggNOG" id="COG3378">
    <property type="taxonomic scope" value="Bacteria"/>
</dbReference>
<keyword evidence="2" id="KW-1185">Reference proteome</keyword>
<reference evidence="1 2" key="1">
    <citation type="journal article" date="2013" name="PLoS ONE">
        <title>The first genomic and proteomic characterization of a deep-sea sulfate reducer: insights into the piezophilic lifestyle of Desulfovibrio piezophilus.</title>
        <authorList>
            <person name="Pradel N."/>
            <person name="Ji B."/>
            <person name="Gimenez G."/>
            <person name="Talla E."/>
            <person name="Lenoble P."/>
            <person name="Garel M."/>
            <person name="Tamburini C."/>
            <person name="Fourquet P."/>
            <person name="Lebrun R."/>
            <person name="Bertin P."/>
            <person name="Denis Y."/>
            <person name="Pophillat M."/>
            <person name="Barbe V."/>
            <person name="Ollivier B."/>
            <person name="Dolla A."/>
        </authorList>
    </citation>
    <scope>NUCLEOTIDE SEQUENCE [LARGE SCALE GENOMIC DNA]</scope>
    <source>
        <strain evidence="2">DSM 10523 / SB164P1</strain>
    </source>
</reference>
<dbReference type="Proteomes" id="UP000011724">
    <property type="component" value="Chromosome"/>
</dbReference>
<dbReference type="PATRIC" id="fig|879567.3.peg.949"/>
<dbReference type="STRING" id="1322246.BN4_10924"/>
<proteinExistence type="predicted"/>